<protein>
    <submittedName>
        <fullName evidence="2">Uncharacterized protein</fullName>
    </submittedName>
</protein>
<dbReference type="EMBL" id="LDJI01000021">
    <property type="protein sequence ID" value="KRG63552.1"/>
    <property type="molecule type" value="Genomic_DNA"/>
</dbReference>
<evidence type="ECO:0000313" key="3">
    <source>
        <dbReference type="Proteomes" id="UP000050864"/>
    </source>
</evidence>
<dbReference type="PATRIC" id="fig|405444.3.peg.1402"/>
<dbReference type="Proteomes" id="UP000050864">
    <property type="component" value="Unassembled WGS sequence"/>
</dbReference>
<keyword evidence="3" id="KW-1185">Reference proteome</keyword>
<name>A0A0R0C259_9GAMM</name>
<proteinExistence type="predicted"/>
<evidence type="ECO:0000313" key="2">
    <source>
        <dbReference type="EMBL" id="KRG63552.1"/>
    </source>
</evidence>
<organism evidence="2 3">
    <name type="scientific">Stenotrophomonas humi</name>
    <dbReference type="NCBI Taxonomy" id="405444"/>
    <lineage>
        <taxon>Bacteria</taxon>
        <taxon>Pseudomonadati</taxon>
        <taxon>Pseudomonadota</taxon>
        <taxon>Gammaproteobacteria</taxon>
        <taxon>Lysobacterales</taxon>
        <taxon>Lysobacteraceae</taxon>
        <taxon>Stenotrophomonas</taxon>
    </lineage>
</organism>
<sequence length="70" mass="7362">MRIFTDLLFLHGHITNVELAKALAGTDGSPSAPAPGSRREGKATEQAQRHAPVPSARTETTAKPTACLNP</sequence>
<dbReference type="OrthoDB" id="6054498at2"/>
<accession>A0A0R0C259</accession>
<dbReference type="AlphaFoldDB" id="A0A0R0C259"/>
<feature type="region of interest" description="Disordered" evidence="1">
    <location>
        <begin position="24"/>
        <end position="70"/>
    </location>
</feature>
<gene>
    <name evidence="2" type="ORF">ABB26_11570</name>
</gene>
<dbReference type="RefSeq" id="WP_057634252.1">
    <property type="nucleotide sequence ID" value="NZ_LDJI01000021.1"/>
</dbReference>
<comment type="caution">
    <text evidence="2">The sequence shown here is derived from an EMBL/GenBank/DDBJ whole genome shotgun (WGS) entry which is preliminary data.</text>
</comment>
<reference evidence="2 3" key="1">
    <citation type="submission" date="2015-05" db="EMBL/GenBank/DDBJ databases">
        <title>Genome sequencing and analysis of members of genus Stenotrophomonas.</title>
        <authorList>
            <person name="Patil P.P."/>
            <person name="Midha S."/>
            <person name="Patil P.B."/>
        </authorList>
    </citation>
    <scope>NUCLEOTIDE SEQUENCE [LARGE SCALE GENOMIC DNA]</scope>
    <source>
        <strain evidence="2 3">DSM 18929</strain>
    </source>
</reference>
<evidence type="ECO:0000256" key="1">
    <source>
        <dbReference type="SAM" id="MobiDB-lite"/>
    </source>
</evidence>